<dbReference type="SUPFAM" id="SSF54909">
    <property type="entry name" value="Dimeric alpha+beta barrel"/>
    <property type="match status" value="1"/>
</dbReference>
<dbReference type="Gene3D" id="3.30.70.100">
    <property type="match status" value="1"/>
</dbReference>
<dbReference type="PROSITE" id="PS51725">
    <property type="entry name" value="ABM"/>
    <property type="match status" value="1"/>
</dbReference>
<keyword evidence="2" id="KW-0503">Monooxygenase</keyword>
<sequence>MADVVFINCFEVPPGREAAFLALWTQIDDFMCAQPGFRWRRLHLSLDPDARLRYVNVAGWESAEQFDAAHGEEFRRLQGQPEWLEFPALPSLYTVEQETRAPSLVDVDV</sequence>
<accession>A0ABV6XPC0</accession>
<dbReference type="InterPro" id="IPR007138">
    <property type="entry name" value="ABM_dom"/>
</dbReference>
<organism evidence="2 3">
    <name type="scientific">Streptacidiphilus jeojiensis</name>
    <dbReference type="NCBI Taxonomy" id="3229225"/>
    <lineage>
        <taxon>Bacteria</taxon>
        <taxon>Bacillati</taxon>
        <taxon>Actinomycetota</taxon>
        <taxon>Actinomycetes</taxon>
        <taxon>Kitasatosporales</taxon>
        <taxon>Streptomycetaceae</taxon>
        <taxon>Streptacidiphilus</taxon>
    </lineage>
</organism>
<evidence type="ECO:0000313" key="2">
    <source>
        <dbReference type="EMBL" id="MFC1439799.1"/>
    </source>
</evidence>
<dbReference type="EMBL" id="JBEUKS010000005">
    <property type="protein sequence ID" value="MFC1439799.1"/>
    <property type="molecule type" value="Genomic_DNA"/>
</dbReference>
<keyword evidence="3" id="KW-1185">Reference proteome</keyword>
<reference evidence="2 3" key="1">
    <citation type="submission" date="2024-06" db="EMBL/GenBank/DDBJ databases">
        <authorList>
            <person name="Lee S.D."/>
        </authorList>
    </citation>
    <scope>NUCLEOTIDE SEQUENCE [LARGE SCALE GENOMIC DNA]</scope>
    <source>
        <strain evidence="2 3">N1-10</strain>
    </source>
</reference>
<dbReference type="RefSeq" id="WP_380565411.1">
    <property type="nucleotide sequence ID" value="NZ_JBEUKS010000005.1"/>
</dbReference>
<gene>
    <name evidence="2" type="ORF">ABUW04_16195</name>
</gene>
<keyword evidence="2" id="KW-0560">Oxidoreductase</keyword>
<name>A0ABV6XPC0_9ACTN</name>
<dbReference type="GO" id="GO:0004497">
    <property type="term" value="F:monooxygenase activity"/>
    <property type="evidence" value="ECO:0007669"/>
    <property type="project" value="UniProtKB-KW"/>
</dbReference>
<dbReference type="Pfam" id="PF03992">
    <property type="entry name" value="ABM"/>
    <property type="match status" value="1"/>
</dbReference>
<feature type="domain" description="ABM" evidence="1">
    <location>
        <begin position="4"/>
        <end position="96"/>
    </location>
</feature>
<evidence type="ECO:0000313" key="3">
    <source>
        <dbReference type="Proteomes" id="UP001592581"/>
    </source>
</evidence>
<proteinExistence type="predicted"/>
<evidence type="ECO:0000259" key="1">
    <source>
        <dbReference type="PROSITE" id="PS51725"/>
    </source>
</evidence>
<comment type="caution">
    <text evidence="2">The sequence shown here is derived from an EMBL/GenBank/DDBJ whole genome shotgun (WGS) entry which is preliminary data.</text>
</comment>
<protein>
    <submittedName>
        <fullName evidence="2">Antibiotic biosynthesis monooxygenase family protein</fullName>
    </submittedName>
</protein>
<dbReference type="InterPro" id="IPR011008">
    <property type="entry name" value="Dimeric_a/b-barrel"/>
</dbReference>
<dbReference type="Proteomes" id="UP001592581">
    <property type="component" value="Unassembled WGS sequence"/>
</dbReference>